<dbReference type="HAMAP" id="MF_01077">
    <property type="entry name" value="RimP"/>
    <property type="match status" value="1"/>
</dbReference>
<organism evidence="6 7">
    <name type="scientific">Aeromicrobium piscarium</name>
    <dbReference type="NCBI Taxonomy" id="2590901"/>
    <lineage>
        <taxon>Bacteria</taxon>
        <taxon>Bacillati</taxon>
        <taxon>Actinomycetota</taxon>
        <taxon>Actinomycetes</taxon>
        <taxon>Propionibacteriales</taxon>
        <taxon>Nocardioidaceae</taxon>
        <taxon>Aeromicrobium</taxon>
    </lineage>
</organism>
<dbReference type="PANTHER" id="PTHR33867">
    <property type="entry name" value="RIBOSOME MATURATION FACTOR RIMP"/>
    <property type="match status" value="1"/>
</dbReference>
<comment type="caution">
    <text evidence="6">The sequence shown here is derived from an EMBL/GenBank/DDBJ whole genome shotgun (WGS) entry which is preliminary data.</text>
</comment>
<dbReference type="RefSeq" id="WP_143911532.1">
    <property type="nucleotide sequence ID" value="NZ_VLNT01000002.1"/>
</dbReference>
<dbReference type="GO" id="GO:0000028">
    <property type="term" value="P:ribosomal small subunit assembly"/>
    <property type="evidence" value="ECO:0007669"/>
    <property type="project" value="TreeGrafter"/>
</dbReference>
<dbReference type="GO" id="GO:0006412">
    <property type="term" value="P:translation"/>
    <property type="evidence" value="ECO:0007669"/>
    <property type="project" value="TreeGrafter"/>
</dbReference>
<dbReference type="OrthoDB" id="9805006at2"/>
<evidence type="ECO:0000256" key="1">
    <source>
        <dbReference type="ARBA" id="ARBA00022490"/>
    </source>
</evidence>
<reference evidence="6 7" key="1">
    <citation type="submission" date="2019-07" db="EMBL/GenBank/DDBJ databases">
        <authorList>
            <person name="Zhao L.H."/>
        </authorList>
    </citation>
    <scope>NUCLEOTIDE SEQUENCE [LARGE SCALE GENOMIC DNA]</scope>
    <source>
        <strain evidence="6 7">Co35</strain>
    </source>
</reference>
<dbReference type="InterPro" id="IPR003728">
    <property type="entry name" value="Ribosome_maturation_RimP"/>
</dbReference>
<protein>
    <recommendedName>
        <fullName evidence="3">Ribosome maturation factor RimP</fullName>
    </recommendedName>
</protein>
<keyword evidence="7" id="KW-1185">Reference proteome</keyword>
<feature type="domain" description="Ribosome maturation factor RimP C-terminal" evidence="5">
    <location>
        <begin position="83"/>
        <end position="143"/>
    </location>
</feature>
<dbReference type="Proteomes" id="UP000316988">
    <property type="component" value="Unassembled WGS sequence"/>
</dbReference>
<dbReference type="InterPro" id="IPR028998">
    <property type="entry name" value="RimP_C"/>
</dbReference>
<proteinExistence type="inferred from homology"/>
<keyword evidence="2 3" id="KW-0690">Ribosome biogenesis</keyword>
<comment type="similarity">
    <text evidence="3">Belongs to the RimP family.</text>
</comment>
<evidence type="ECO:0000256" key="2">
    <source>
        <dbReference type="ARBA" id="ARBA00022517"/>
    </source>
</evidence>
<comment type="function">
    <text evidence="3">Required for maturation of 30S ribosomal subunits.</text>
</comment>
<dbReference type="EMBL" id="VLNT01000002">
    <property type="protein sequence ID" value="TSD65406.1"/>
    <property type="molecule type" value="Genomic_DNA"/>
</dbReference>
<accession>A0A554SGF7</accession>
<dbReference type="Gene3D" id="3.30.300.70">
    <property type="entry name" value="RimP-like superfamily, N-terminal"/>
    <property type="match status" value="1"/>
</dbReference>
<dbReference type="Pfam" id="PF02576">
    <property type="entry name" value="RimP_N"/>
    <property type="match status" value="1"/>
</dbReference>
<name>A0A554SGF7_9ACTN</name>
<dbReference type="PANTHER" id="PTHR33867:SF1">
    <property type="entry name" value="RIBOSOME MATURATION FACTOR RIMP"/>
    <property type="match status" value="1"/>
</dbReference>
<dbReference type="InterPro" id="IPR035956">
    <property type="entry name" value="RimP_N_sf"/>
</dbReference>
<evidence type="ECO:0000256" key="3">
    <source>
        <dbReference type="HAMAP-Rule" id="MF_01077"/>
    </source>
</evidence>
<dbReference type="InterPro" id="IPR028989">
    <property type="entry name" value="RimP_N"/>
</dbReference>
<evidence type="ECO:0000259" key="4">
    <source>
        <dbReference type="Pfam" id="PF02576"/>
    </source>
</evidence>
<evidence type="ECO:0000259" key="5">
    <source>
        <dbReference type="Pfam" id="PF17384"/>
    </source>
</evidence>
<dbReference type="AlphaFoldDB" id="A0A554SGF7"/>
<evidence type="ECO:0000313" key="7">
    <source>
        <dbReference type="Proteomes" id="UP000316988"/>
    </source>
</evidence>
<feature type="domain" description="Ribosome maturation factor RimP N-terminal" evidence="4">
    <location>
        <begin position="8"/>
        <end position="80"/>
    </location>
</feature>
<keyword evidence="1 3" id="KW-0963">Cytoplasm</keyword>
<dbReference type="Pfam" id="PF17384">
    <property type="entry name" value="DUF150_C"/>
    <property type="match status" value="1"/>
</dbReference>
<sequence length="149" mass="15993">MSELERVVAPVVADLGLDLESVEVVGQGKHRRLVIAVDRDGGVGIDAIAQATRAVSAALDATDAMGQAPYTLEVTSRGADRPLTAPRHWRRNHDRLVHVTTTDGATVTARIGDSDESGVDLLRGGVPTRYAYGDIERAVIEIELNRKDV</sequence>
<evidence type="ECO:0000313" key="6">
    <source>
        <dbReference type="EMBL" id="TSD65406.1"/>
    </source>
</evidence>
<comment type="subcellular location">
    <subcellularLocation>
        <location evidence="3">Cytoplasm</location>
    </subcellularLocation>
</comment>
<dbReference type="NCBIfam" id="NF000930">
    <property type="entry name" value="PRK00092.2-2"/>
    <property type="match status" value="1"/>
</dbReference>
<dbReference type="SUPFAM" id="SSF75420">
    <property type="entry name" value="YhbC-like, N-terminal domain"/>
    <property type="match status" value="1"/>
</dbReference>
<gene>
    <name evidence="3 6" type="primary">rimP</name>
    <name evidence="6" type="ORF">FNM00_02975</name>
</gene>
<dbReference type="GO" id="GO:0005829">
    <property type="term" value="C:cytosol"/>
    <property type="evidence" value="ECO:0007669"/>
    <property type="project" value="TreeGrafter"/>
</dbReference>